<keyword evidence="2" id="KW-1185">Reference proteome</keyword>
<comment type="caution">
    <text evidence="1">The sequence shown here is derived from an EMBL/GenBank/DDBJ whole genome shotgun (WGS) entry which is preliminary data.</text>
</comment>
<dbReference type="InterPro" id="IPR010985">
    <property type="entry name" value="Ribbon_hlx_hlx"/>
</dbReference>
<dbReference type="RefSeq" id="WP_193535788.1">
    <property type="nucleotide sequence ID" value="NZ_JADCKF010000001.1"/>
</dbReference>
<accession>A0ABR9R770</accession>
<dbReference type="InterPro" id="IPR013321">
    <property type="entry name" value="Arc_rbn_hlx_hlx"/>
</dbReference>
<dbReference type="EMBL" id="JADCKF010000001">
    <property type="protein sequence ID" value="MBE5054529.1"/>
    <property type="molecule type" value="Genomic_DNA"/>
</dbReference>
<dbReference type="Proteomes" id="UP000806211">
    <property type="component" value="Unassembled WGS sequence"/>
</dbReference>
<organism evidence="1 2">
    <name type="scientific">Pseudoflavonifractor gallinarum</name>
    <dbReference type="NCBI Taxonomy" id="2779352"/>
    <lineage>
        <taxon>Bacteria</taxon>
        <taxon>Bacillati</taxon>
        <taxon>Bacillota</taxon>
        <taxon>Clostridia</taxon>
        <taxon>Eubacteriales</taxon>
        <taxon>Oscillospiraceae</taxon>
        <taxon>Pseudoflavonifractor</taxon>
    </lineage>
</organism>
<reference evidence="1 2" key="1">
    <citation type="submission" date="2020-10" db="EMBL/GenBank/DDBJ databases">
        <title>ChiBAC.</title>
        <authorList>
            <person name="Zenner C."/>
            <person name="Hitch T.C.A."/>
            <person name="Clavel T."/>
        </authorList>
    </citation>
    <scope>NUCLEOTIDE SEQUENCE [LARGE SCALE GENOMIC DNA]</scope>
    <source>
        <strain evidence="1 2">DSM 107456</strain>
    </source>
</reference>
<dbReference type="Gene3D" id="1.10.1220.10">
    <property type="entry name" value="Met repressor-like"/>
    <property type="match status" value="1"/>
</dbReference>
<evidence type="ECO:0008006" key="3">
    <source>
        <dbReference type="Google" id="ProtNLM"/>
    </source>
</evidence>
<dbReference type="SUPFAM" id="SSF47598">
    <property type="entry name" value="Ribbon-helix-helix"/>
    <property type="match status" value="1"/>
</dbReference>
<gene>
    <name evidence="1" type="ORF">INF37_00725</name>
</gene>
<evidence type="ECO:0000313" key="2">
    <source>
        <dbReference type="Proteomes" id="UP000806211"/>
    </source>
</evidence>
<proteinExistence type="predicted"/>
<evidence type="ECO:0000313" key="1">
    <source>
        <dbReference type="EMBL" id="MBE5054529.1"/>
    </source>
</evidence>
<sequence>MGVQEAPYSLRLGHEAMQKIRVLAAKDKRSINMQLCLAVETYLEQYEKEHGKIPVESEE</sequence>
<protein>
    <recommendedName>
        <fullName evidence="3">Arc-like DNA binding domain-containing protein</fullName>
    </recommendedName>
</protein>
<name>A0ABR9R770_9FIRM</name>